<dbReference type="Proteomes" id="UP000255024">
    <property type="component" value="Unassembled WGS sequence"/>
</dbReference>
<gene>
    <name evidence="3" type="ORF">NCTC11179_00730</name>
</gene>
<dbReference type="PANTHER" id="PTHR43540">
    <property type="entry name" value="PEROXYUREIDOACRYLATE/UREIDOACRYLATE AMIDOHYDROLASE-RELATED"/>
    <property type="match status" value="1"/>
</dbReference>
<dbReference type="Pfam" id="PF00857">
    <property type="entry name" value="Isochorismatase"/>
    <property type="match status" value="1"/>
</dbReference>
<keyword evidence="4" id="KW-1185">Reference proteome</keyword>
<evidence type="ECO:0000313" key="3">
    <source>
        <dbReference type="EMBL" id="STZ27197.1"/>
    </source>
</evidence>
<feature type="domain" description="Isochorismatase-like" evidence="2">
    <location>
        <begin position="4"/>
        <end position="148"/>
    </location>
</feature>
<keyword evidence="1" id="KW-0378">Hydrolase</keyword>
<organism evidence="3 4">
    <name type="scientific">Myroides odoratus</name>
    <name type="common">Flavobacterium odoratum</name>
    <dbReference type="NCBI Taxonomy" id="256"/>
    <lineage>
        <taxon>Bacteria</taxon>
        <taxon>Pseudomonadati</taxon>
        <taxon>Bacteroidota</taxon>
        <taxon>Flavobacteriia</taxon>
        <taxon>Flavobacteriales</taxon>
        <taxon>Flavobacteriaceae</taxon>
        <taxon>Myroides</taxon>
    </lineage>
</organism>
<dbReference type="CDD" id="cd01014">
    <property type="entry name" value="nicotinamidase_related"/>
    <property type="match status" value="1"/>
</dbReference>
<dbReference type="InterPro" id="IPR036380">
    <property type="entry name" value="Isochorismatase-like_sf"/>
</dbReference>
<dbReference type="SUPFAM" id="SSF52499">
    <property type="entry name" value="Isochorismatase-like hydrolases"/>
    <property type="match status" value="1"/>
</dbReference>
<dbReference type="EMBL" id="UGQL01000001">
    <property type="protein sequence ID" value="STZ27197.1"/>
    <property type="molecule type" value="Genomic_DNA"/>
</dbReference>
<evidence type="ECO:0000313" key="4">
    <source>
        <dbReference type="Proteomes" id="UP000255024"/>
    </source>
</evidence>
<dbReference type="InterPro" id="IPR000868">
    <property type="entry name" value="Isochorismatase-like_dom"/>
</dbReference>
<proteinExistence type="predicted"/>
<sequence length="184" mass="20371">MKKALLIVDIQNDYFEQGAWELVGSTVASLQAQKVLHHFRKEHLPIIHIQHVAVGEGLPFFKPNTPGVEIHDNVKPLASEKVIAKHYPNSFKETELLEYLQENGITSLVIMGMMTHMCIDATTRAAKDFGFDCTVISDACASRDLELQGKTVKASDVHTAFLSALGFAYANVLLAEVYLTSNNQ</sequence>
<evidence type="ECO:0000256" key="1">
    <source>
        <dbReference type="ARBA" id="ARBA00022801"/>
    </source>
</evidence>
<evidence type="ECO:0000259" key="2">
    <source>
        <dbReference type="Pfam" id="PF00857"/>
    </source>
</evidence>
<dbReference type="Gene3D" id="3.40.50.850">
    <property type="entry name" value="Isochorismatase-like"/>
    <property type="match status" value="1"/>
</dbReference>
<dbReference type="RefSeq" id="WP_115090178.1">
    <property type="nucleotide sequence ID" value="NZ_CP068107.1"/>
</dbReference>
<dbReference type="PANTHER" id="PTHR43540:SF1">
    <property type="entry name" value="ISOCHORISMATASE HYDROLASE"/>
    <property type="match status" value="1"/>
</dbReference>
<accession>A0A378RLY4</accession>
<dbReference type="InterPro" id="IPR050272">
    <property type="entry name" value="Isochorismatase-like_hydrls"/>
</dbReference>
<name>A0A378RLY4_MYROD</name>
<dbReference type="AlphaFoldDB" id="A0A378RLY4"/>
<reference evidence="3 4" key="1">
    <citation type="submission" date="2018-06" db="EMBL/GenBank/DDBJ databases">
        <authorList>
            <consortium name="Pathogen Informatics"/>
            <person name="Doyle S."/>
        </authorList>
    </citation>
    <scope>NUCLEOTIDE SEQUENCE [LARGE SCALE GENOMIC DNA]</scope>
    <source>
        <strain evidence="3 4">NCTC11179</strain>
    </source>
</reference>
<dbReference type="GO" id="GO:0016787">
    <property type="term" value="F:hydrolase activity"/>
    <property type="evidence" value="ECO:0007669"/>
    <property type="project" value="UniProtKB-KW"/>
</dbReference>
<protein>
    <submittedName>
        <fullName evidence="3">Nicotinamidase/pyrazinamidase</fullName>
    </submittedName>
</protein>